<proteinExistence type="predicted"/>
<reference evidence="1" key="1">
    <citation type="journal article" date="2013" name="J. Plant Res.">
        <title>Effect of fungi and light on seed germination of three Opuntia species from semiarid lands of central Mexico.</title>
        <authorList>
            <person name="Delgado-Sanchez P."/>
            <person name="Jimenez-Bremont J.F."/>
            <person name="Guerrero-Gonzalez Mde L."/>
            <person name="Flores J."/>
        </authorList>
    </citation>
    <scope>NUCLEOTIDE SEQUENCE</scope>
    <source>
        <tissue evidence="1">Cladode</tissue>
    </source>
</reference>
<organism evidence="1">
    <name type="scientific">Opuntia streptacantha</name>
    <name type="common">Prickly pear cactus</name>
    <name type="synonym">Opuntia cardona</name>
    <dbReference type="NCBI Taxonomy" id="393608"/>
    <lineage>
        <taxon>Eukaryota</taxon>
        <taxon>Viridiplantae</taxon>
        <taxon>Streptophyta</taxon>
        <taxon>Embryophyta</taxon>
        <taxon>Tracheophyta</taxon>
        <taxon>Spermatophyta</taxon>
        <taxon>Magnoliopsida</taxon>
        <taxon>eudicotyledons</taxon>
        <taxon>Gunneridae</taxon>
        <taxon>Pentapetalae</taxon>
        <taxon>Caryophyllales</taxon>
        <taxon>Cactineae</taxon>
        <taxon>Cactaceae</taxon>
        <taxon>Opuntioideae</taxon>
        <taxon>Opuntia</taxon>
    </lineage>
</organism>
<dbReference type="AlphaFoldDB" id="A0A7C9F5U1"/>
<accession>A0A7C9F5U1</accession>
<name>A0A7C9F5U1_OPUST</name>
<dbReference type="EMBL" id="GISG01282791">
    <property type="protein sequence ID" value="MBA4679265.1"/>
    <property type="molecule type" value="Transcribed_RNA"/>
</dbReference>
<evidence type="ECO:0000313" key="1">
    <source>
        <dbReference type="EMBL" id="MBA4679265.1"/>
    </source>
</evidence>
<sequence>MRVIEESSIRPHGSSRSLPSLCTALSKLITAKGHFTPLVPLALPLLLAILCSSITDSNSLQATEASFTPLAVSSNASDLESRECRKGQTAKLFFSTFDIFTELYNSLSPSTLIR</sequence>
<dbReference type="EMBL" id="GISG01282792">
    <property type="protein sequence ID" value="MBA4679266.1"/>
    <property type="molecule type" value="Transcribed_RNA"/>
</dbReference>
<protein>
    <submittedName>
        <fullName evidence="1">Uncharacterized protein</fullName>
    </submittedName>
</protein>
<reference evidence="1" key="2">
    <citation type="submission" date="2020-07" db="EMBL/GenBank/DDBJ databases">
        <authorList>
            <person name="Vera ALvarez R."/>
            <person name="Arias-Moreno D.M."/>
            <person name="Jimenez-Jacinto V."/>
            <person name="Jimenez-Bremont J.F."/>
            <person name="Swaminathan K."/>
            <person name="Moose S.P."/>
            <person name="Guerrero-Gonzalez M.L."/>
            <person name="Marino-Ramirez L."/>
            <person name="Landsman D."/>
            <person name="Rodriguez-Kessler M."/>
            <person name="Delgado-Sanchez P."/>
        </authorList>
    </citation>
    <scope>NUCLEOTIDE SEQUENCE</scope>
    <source>
        <tissue evidence="1">Cladode</tissue>
    </source>
</reference>